<protein>
    <submittedName>
        <fullName evidence="2">Uncharacterized protein</fullName>
    </submittedName>
</protein>
<sequence>MSSFSTSYRRKQKVLGDNRVTRNYNRRLEEFNLFYRDTLTRHDCVIDGVPTQAVFQDHSQSNNKDLSDDKYVVVPNSVEVGVGSYIEWADETWMVFTEEYKTIPTHQQLKIKHTNRRLKWLTNKNSKLICNFGKGWPAYVQNQTLYTLGVSFAGQNIALANAKMSVYIKDIPETRAVKVGTRLWIAGQVYKVEFADYVSRPGLVNWLLDEDTKNPETDNSDLEIADYWNSGGKDEDDSIKDVSKSTVPTNGSGSSHSEDEKPKAEWNIEGTIKARLGHTYVYTAMNSDGTKADVSEWMIGTLEDSPFYVKEKDNHSITVTVKDIYKLVGQTVTITAKANDEIKNIAIKIIKKF</sequence>
<dbReference type="Proteomes" id="UP000452188">
    <property type="component" value="Unassembled WGS sequence"/>
</dbReference>
<feature type="region of interest" description="Disordered" evidence="1">
    <location>
        <begin position="215"/>
        <end position="264"/>
    </location>
</feature>
<evidence type="ECO:0000256" key="1">
    <source>
        <dbReference type="SAM" id="MobiDB-lite"/>
    </source>
</evidence>
<dbReference type="RefSeq" id="WP_019253585.1">
    <property type="nucleotide sequence ID" value="NZ_LT600330.1"/>
</dbReference>
<gene>
    <name evidence="2" type="ORF">GIX79_01690</name>
</gene>
<name>A0AAW9UB22_LIMRT</name>
<proteinExistence type="predicted"/>
<dbReference type="EMBL" id="WJMV01000003">
    <property type="protein sequence ID" value="MRG74493.1"/>
    <property type="molecule type" value="Genomic_DNA"/>
</dbReference>
<comment type="caution">
    <text evidence="2">The sequence shown here is derived from an EMBL/GenBank/DDBJ whole genome shotgun (WGS) entry which is preliminary data.</text>
</comment>
<accession>A0AAW9UB22</accession>
<reference evidence="2 3" key="1">
    <citation type="submission" date="2019-11" db="EMBL/GenBank/DDBJ databases">
        <title>Draft genome sequence of 12 host-associated Lactobacillus reuteri rodent strains.</title>
        <authorList>
            <person name="Zhang S."/>
            <person name="Ozcam M."/>
            <person name="Van Pijkeren J.P."/>
        </authorList>
    </citation>
    <scope>NUCLEOTIDE SEQUENCE [LARGE SCALE GENOMIC DNA]</scope>
    <source>
        <strain evidence="2 3">6799jm-1</strain>
    </source>
</reference>
<feature type="compositionally biased region" description="Polar residues" evidence="1">
    <location>
        <begin position="244"/>
        <end position="255"/>
    </location>
</feature>
<dbReference type="AlphaFoldDB" id="A0AAW9UB22"/>
<evidence type="ECO:0000313" key="3">
    <source>
        <dbReference type="Proteomes" id="UP000452188"/>
    </source>
</evidence>
<evidence type="ECO:0000313" key="2">
    <source>
        <dbReference type="EMBL" id="MRG74493.1"/>
    </source>
</evidence>
<organism evidence="2 3">
    <name type="scientific">Limosilactobacillus reuteri</name>
    <name type="common">Lactobacillus reuteri</name>
    <dbReference type="NCBI Taxonomy" id="1598"/>
    <lineage>
        <taxon>Bacteria</taxon>
        <taxon>Bacillati</taxon>
        <taxon>Bacillota</taxon>
        <taxon>Bacilli</taxon>
        <taxon>Lactobacillales</taxon>
        <taxon>Lactobacillaceae</taxon>
        <taxon>Limosilactobacillus</taxon>
    </lineage>
</organism>